<gene>
    <name evidence="5" type="primary">ecsA</name>
    <name evidence="5" type="ORF">TKV_c03720</name>
</gene>
<evidence type="ECO:0000313" key="5">
    <source>
        <dbReference type="EMBL" id="AIS51576.1"/>
    </source>
</evidence>
<dbReference type="Gene3D" id="3.40.50.300">
    <property type="entry name" value="P-loop containing nucleotide triphosphate hydrolases"/>
    <property type="match status" value="1"/>
</dbReference>
<reference evidence="6" key="1">
    <citation type="journal article" date="2015" name="Genome Announc.">
        <title>Whole-Genome Sequences of 80 Environmental and Clinical Isolates of Burkholderia pseudomallei.</title>
        <authorList>
            <person name="Johnson S.L."/>
            <person name="Baker A.L."/>
            <person name="Chain P.S."/>
            <person name="Currie B.J."/>
            <person name="Daligault H.E."/>
            <person name="Davenport K.W."/>
            <person name="Davis C.B."/>
            <person name="Inglis T.J."/>
            <person name="Kaestli M."/>
            <person name="Koren S."/>
            <person name="Mayo M."/>
            <person name="Merritt A.J."/>
            <person name="Price E.P."/>
            <person name="Sarovich D.S."/>
            <person name="Warner J."/>
            <person name="Rosovitz M.J."/>
        </authorList>
    </citation>
    <scope>NUCLEOTIDE SEQUENCE [LARGE SCALE GENOMIC DNA]</scope>
    <source>
        <strain evidence="6">DSM 2030</strain>
    </source>
</reference>
<dbReference type="GO" id="GO:0016887">
    <property type="term" value="F:ATP hydrolysis activity"/>
    <property type="evidence" value="ECO:0007669"/>
    <property type="project" value="InterPro"/>
</dbReference>
<proteinExistence type="predicted"/>
<dbReference type="SMART" id="SM00382">
    <property type="entry name" value="AAA"/>
    <property type="match status" value="1"/>
</dbReference>
<dbReference type="CDD" id="cd03230">
    <property type="entry name" value="ABC_DR_subfamily_A"/>
    <property type="match status" value="1"/>
</dbReference>
<dbReference type="EMBL" id="CP009170">
    <property type="protein sequence ID" value="AIS51576.1"/>
    <property type="molecule type" value="Genomic_DNA"/>
</dbReference>
<dbReference type="InterPro" id="IPR027417">
    <property type="entry name" value="P-loop_NTPase"/>
</dbReference>
<sequence length="237" mass="26717">MNSVLSIKNLKKYYGKIKAVDGITFELYPGEVVGLIGPNGAGKSTTLKTIMGLLRKTEGEIKVCGYDYKDKEARKKLSYIPEIPDIYPMLTVWEHMKFIALAYNLGNWEEDALRYLEAYDLLDKKDELGANLSKGMRQKVMVICGLLHKPEVMLFDEPFVGLDPKAIRELKDTIRELKKEGKSVLLSTHMLDSVQNLGDRVLILKAGKLIYEGTLEEVMEKAGPNGTLEDLFLEVTK</sequence>
<dbReference type="InterPro" id="IPR003439">
    <property type="entry name" value="ABC_transporter-like_ATP-bd"/>
</dbReference>
<evidence type="ECO:0000259" key="4">
    <source>
        <dbReference type="PROSITE" id="PS50893"/>
    </source>
</evidence>
<name>A0A097AP43_THEKI</name>
<dbReference type="GO" id="GO:0005524">
    <property type="term" value="F:ATP binding"/>
    <property type="evidence" value="ECO:0007669"/>
    <property type="project" value="UniProtKB-KW"/>
</dbReference>
<dbReference type="SUPFAM" id="SSF52540">
    <property type="entry name" value="P-loop containing nucleoside triphosphate hydrolases"/>
    <property type="match status" value="1"/>
</dbReference>
<dbReference type="eggNOG" id="COG1131">
    <property type="taxonomic scope" value="Bacteria"/>
</dbReference>
<evidence type="ECO:0000256" key="1">
    <source>
        <dbReference type="ARBA" id="ARBA00022448"/>
    </source>
</evidence>
<keyword evidence="1" id="KW-0813">Transport</keyword>
<evidence type="ECO:0000313" key="6">
    <source>
        <dbReference type="Proteomes" id="UP000029669"/>
    </source>
</evidence>
<protein>
    <submittedName>
        <fullName evidence="5">ABC-type transporter ATP-binding protein EcsA</fullName>
    </submittedName>
</protein>
<keyword evidence="3 5" id="KW-0067">ATP-binding</keyword>
<dbReference type="KEGG" id="tki:TKV_c03720"/>
<organism evidence="5 6">
    <name type="scientific">Thermoanaerobacter kivui</name>
    <name type="common">Acetogenium kivui</name>
    <dbReference type="NCBI Taxonomy" id="2325"/>
    <lineage>
        <taxon>Bacteria</taxon>
        <taxon>Bacillati</taxon>
        <taxon>Bacillota</taxon>
        <taxon>Clostridia</taxon>
        <taxon>Thermoanaerobacterales</taxon>
        <taxon>Thermoanaerobacteraceae</taxon>
        <taxon>Thermoanaerobacter</taxon>
    </lineage>
</organism>
<dbReference type="HOGENOM" id="CLU_000604_1_2_9"/>
<keyword evidence="2" id="KW-0547">Nucleotide-binding</keyword>
<dbReference type="Pfam" id="PF00005">
    <property type="entry name" value="ABC_tran"/>
    <property type="match status" value="1"/>
</dbReference>
<dbReference type="Proteomes" id="UP000029669">
    <property type="component" value="Chromosome"/>
</dbReference>
<evidence type="ECO:0000256" key="3">
    <source>
        <dbReference type="ARBA" id="ARBA00022840"/>
    </source>
</evidence>
<dbReference type="PROSITE" id="PS50893">
    <property type="entry name" value="ABC_TRANSPORTER_2"/>
    <property type="match status" value="1"/>
</dbReference>
<dbReference type="RefSeq" id="WP_006569182.1">
    <property type="nucleotide sequence ID" value="NZ_CP009170.1"/>
</dbReference>
<dbReference type="AlphaFoldDB" id="A0A097AP43"/>
<accession>A0A097AP43</accession>
<dbReference type="InterPro" id="IPR003593">
    <property type="entry name" value="AAA+_ATPase"/>
</dbReference>
<dbReference type="STRING" id="2325.TKV_c03720"/>
<dbReference type="PANTHER" id="PTHR42939">
    <property type="entry name" value="ABC TRANSPORTER ATP-BINDING PROTEIN ALBC-RELATED"/>
    <property type="match status" value="1"/>
</dbReference>
<dbReference type="InterPro" id="IPR017871">
    <property type="entry name" value="ABC_transporter-like_CS"/>
</dbReference>
<dbReference type="PROSITE" id="PS00211">
    <property type="entry name" value="ABC_TRANSPORTER_1"/>
    <property type="match status" value="1"/>
</dbReference>
<evidence type="ECO:0000256" key="2">
    <source>
        <dbReference type="ARBA" id="ARBA00022741"/>
    </source>
</evidence>
<keyword evidence="6" id="KW-1185">Reference proteome</keyword>
<dbReference type="PANTHER" id="PTHR42939:SF1">
    <property type="entry name" value="ABC TRANSPORTER ATP-BINDING PROTEIN ALBC-RELATED"/>
    <property type="match status" value="1"/>
</dbReference>
<feature type="domain" description="ABC transporter" evidence="4">
    <location>
        <begin position="5"/>
        <end position="231"/>
    </location>
</feature>
<dbReference type="InterPro" id="IPR051782">
    <property type="entry name" value="ABC_Transporter_VariousFunc"/>
</dbReference>
<dbReference type="OrthoDB" id="9804819at2"/>